<dbReference type="PANTHER" id="PTHR31286">
    <property type="entry name" value="GLYCINE-RICH CELL WALL STRUCTURAL PROTEIN 1.8-LIKE"/>
    <property type="match status" value="1"/>
</dbReference>
<dbReference type="Proteomes" id="UP001168098">
    <property type="component" value="Unassembled WGS sequence"/>
</dbReference>
<name>A0AA38ZAX5_VITRO</name>
<feature type="region of interest" description="Disordered" evidence="1">
    <location>
        <begin position="331"/>
        <end position="360"/>
    </location>
</feature>
<evidence type="ECO:0000313" key="3">
    <source>
        <dbReference type="EMBL" id="KAJ9685519.1"/>
    </source>
</evidence>
<feature type="domain" description="DUF4283" evidence="2">
    <location>
        <begin position="100"/>
        <end position="182"/>
    </location>
</feature>
<dbReference type="AlphaFoldDB" id="A0AA38ZAX5"/>
<proteinExistence type="predicted"/>
<organism evidence="3 4">
    <name type="scientific">Vitis rotundifolia</name>
    <name type="common">Muscadine grape</name>
    <dbReference type="NCBI Taxonomy" id="103349"/>
    <lineage>
        <taxon>Eukaryota</taxon>
        <taxon>Viridiplantae</taxon>
        <taxon>Streptophyta</taxon>
        <taxon>Embryophyta</taxon>
        <taxon>Tracheophyta</taxon>
        <taxon>Spermatophyta</taxon>
        <taxon>Magnoliopsida</taxon>
        <taxon>eudicotyledons</taxon>
        <taxon>Gunneridae</taxon>
        <taxon>Pentapetalae</taxon>
        <taxon>rosids</taxon>
        <taxon>Vitales</taxon>
        <taxon>Vitaceae</taxon>
        <taxon>Viteae</taxon>
        <taxon>Vitis</taxon>
    </lineage>
</organism>
<feature type="region of interest" description="Disordered" evidence="1">
    <location>
        <begin position="283"/>
        <end position="310"/>
    </location>
</feature>
<dbReference type="InterPro" id="IPR036691">
    <property type="entry name" value="Endo/exonu/phosph_ase_sf"/>
</dbReference>
<dbReference type="Gene3D" id="3.60.10.10">
    <property type="entry name" value="Endonuclease/exonuclease/phosphatase"/>
    <property type="match status" value="1"/>
</dbReference>
<feature type="region of interest" description="Disordered" evidence="1">
    <location>
        <begin position="41"/>
        <end position="79"/>
    </location>
</feature>
<accession>A0AA38ZAX5</accession>
<feature type="compositionally biased region" description="Polar residues" evidence="1">
    <location>
        <begin position="386"/>
        <end position="395"/>
    </location>
</feature>
<dbReference type="SUPFAM" id="SSF56219">
    <property type="entry name" value="DNase I-like"/>
    <property type="match status" value="1"/>
</dbReference>
<evidence type="ECO:0000256" key="1">
    <source>
        <dbReference type="SAM" id="MobiDB-lite"/>
    </source>
</evidence>
<feature type="compositionally biased region" description="Basic and acidic residues" evidence="1">
    <location>
        <begin position="374"/>
        <end position="385"/>
    </location>
</feature>
<comment type="caution">
    <text evidence="3">The sequence shown here is derived from an EMBL/GenBank/DDBJ whole genome shotgun (WGS) entry which is preliminary data.</text>
</comment>
<evidence type="ECO:0000313" key="4">
    <source>
        <dbReference type="Proteomes" id="UP001168098"/>
    </source>
</evidence>
<dbReference type="Pfam" id="PF14111">
    <property type="entry name" value="DUF4283"/>
    <property type="match status" value="1"/>
</dbReference>
<evidence type="ECO:0000259" key="2">
    <source>
        <dbReference type="Pfam" id="PF14111"/>
    </source>
</evidence>
<dbReference type="InterPro" id="IPR040256">
    <property type="entry name" value="At4g02000-like"/>
</dbReference>
<feature type="region of interest" description="Disordered" evidence="1">
    <location>
        <begin position="461"/>
        <end position="481"/>
    </location>
</feature>
<reference evidence="3 4" key="1">
    <citation type="journal article" date="2023" name="BMC Biotechnol.">
        <title>Vitis rotundifolia cv Carlos genome sequencing.</title>
        <authorList>
            <person name="Huff M."/>
            <person name="Hulse-Kemp A."/>
            <person name="Scheffler B."/>
            <person name="Youngblood R."/>
            <person name="Simpson S."/>
            <person name="Babiker E."/>
            <person name="Staton M."/>
        </authorList>
    </citation>
    <scope>NUCLEOTIDE SEQUENCE [LARGE SCALE GENOMIC DNA]</scope>
    <source>
        <tissue evidence="3">Leaf</tissue>
    </source>
</reference>
<dbReference type="PANTHER" id="PTHR31286:SF99">
    <property type="entry name" value="DUF4283 DOMAIN-CONTAINING PROTEIN"/>
    <property type="match status" value="1"/>
</dbReference>
<keyword evidence="4" id="KW-1185">Reference proteome</keyword>
<dbReference type="InterPro" id="IPR025558">
    <property type="entry name" value="DUF4283"/>
</dbReference>
<feature type="region of interest" description="Disordered" evidence="1">
    <location>
        <begin position="374"/>
        <end position="415"/>
    </location>
</feature>
<protein>
    <recommendedName>
        <fullName evidence="2">DUF4283 domain-containing protein</fullName>
    </recommendedName>
</protein>
<dbReference type="EMBL" id="JARBHA010000013">
    <property type="protein sequence ID" value="KAJ9685519.1"/>
    <property type="molecule type" value="Genomic_DNA"/>
</dbReference>
<gene>
    <name evidence="3" type="ORF">PVL29_017530</name>
</gene>
<sequence>MGTQVNTFMISEYDDEALSLQNEMQENSKALAWSNVSKTHASITQPPSASTPKPPSKGTPAHEAPTSHNSDTLDDGSGDTSCNIPMIKLSSTEKENLSAPWKYSLIAKVLGRKVGLQYCQAHLHRLWYLEGTVDIIDLGYGFFLLKFSLPTDYIKVFKGVPWLIHGYYISLRPWVPNFKPSEATITHAKVWVRLPELPIEYYDKEVLLQIGAAIGRTIKIDPITEKQARGRFARMCVEVDLKHSLLPQIKLGELQQKIEYEGYVEQLQQDYSPCPPLIANPTHSHSSSHTKFVHPNSLGAPNASQNVASNNRNTSIDATWLRVPCWQRKCPQKTERDSGSQGPKVPKEKAMTGTGLSSSGSRFSVLELENHLDPAVEPKPSKGKSEFTSVSTSSPHIGKNIGSKLGQKQCPKAGEGKSLSAALPIAATKLSMPEETLSNHVEASVEPKVLSRLWNPMSVKQPRDSLKQVQKPHTSSPLLSSTLSSSKVVASSFSKGQQPTQDDEVYLPLPASFRTTSTPTEIWSPRCSNLVMKNASCTAPTSLSLNQPHPSKQSAIPQLSPMPDATIQFHSEVMQRSTKQRKIKSIPGLVQLFQELSSESSPTVFSIDSAISDIEISVSISPLPTGKANHHSISFSPSKTNHNMHPFPKGQAGTYQNVSKAIPEPHPKKLLCWNCRGAGELKFMRAIKDLIKLHEPSIVVLLEPKISGGDADQVIKEIGFSGQYRIDPEGFAHGIWILWHTEDVHAEVTSSTPHQIHFSVQVLSEAFDSMLCGVGADTDALNGMPYGVDDNLEPFTQHWDSSFFYTSESLMYPPTSEWVPFSKEVEVGQISSWA</sequence>